<evidence type="ECO:0000256" key="3">
    <source>
        <dbReference type="ARBA" id="ARBA00022692"/>
    </source>
</evidence>
<evidence type="ECO:0000256" key="10">
    <source>
        <dbReference type="SAM" id="Phobius"/>
    </source>
</evidence>
<feature type="compositionally biased region" description="Polar residues" evidence="9">
    <location>
        <begin position="594"/>
        <end position="603"/>
    </location>
</feature>
<keyword evidence="4 11" id="KW-0732">Signal</keyword>
<evidence type="ECO:0000256" key="2">
    <source>
        <dbReference type="ARBA" id="ARBA00008077"/>
    </source>
</evidence>
<comment type="similarity">
    <text evidence="2">Belongs to the G-protein coupled receptor Fz/Smo family.</text>
</comment>
<dbReference type="GO" id="GO:0007166">
    <property type="term" value="P:cell surface receptor signaling pathway"/>
    <property type="evidence" value="ECO:0007669"/>
    <property type="project" value="InterPro"/>
</dbReference>
<feature type="domain" description="G-protein coupled receptors family 2 profile 2" evidence="12">
    <location>
        <begin position="239"/>
        <end position="485"/>
    </location>
</feature>
<evidence type="ECO:0000256" key="8">
    <source>
        <dbReference type="ARBA" id="ARBA00023180"/>
    </source>
</evidence>
<gene>
    <name evidence="13" type="ORF">CYY_002615</name>
</gene>
<dbReference type="GO" id="GO:0004930">
    <property type="term" value="F:G protein-coupled receptor activity"/>
    <property type="evidence" value="ECO:0007669"/>
    <property type="project" value="InterPro"/>
</dbReference>
<evidence type="ECO:0000256" key="7">
    <source>
        <dbReference type="ARBA" id="ARBA00023170"/>
    </source>
</evidence>
<dbReference type="InterPro" id="IPR017981">
    <property type="entry name" value="GPCR_2-like_7TM"/>
</dbReference>
<dbReference type="Proteomes" id="UP000695562">
    <property type="component" value="Unassembled WGS sequence"/>
</dbReference>
<evidence type="ECO:0000256" key="6">
    <source>
        <dbReference type="ARBA" id="ARBA00023136"/>
    </source>
</evidence>
<dbReference type="GO" id="GO:0016020">
    <property type="term" value="C:membrane"/>
    <property type="evidence" value="ECO:0007669"/>
    <property type="project" value="UniProtKB-SubCell"/>
</dbReference>
<feature type="transmembrane region" description="Helical" evidence="10">
    <location>
        <begin position="444"/>
        <end position="465"/>
    </location>
</feature>
<comment type="caution">
    <text evidence="13">The sequence shown here is derived from an EMBL/GenBank/DDBJ whole genome shotgun (WGS) entry which is preliminary data.</text>
</comment>
<sequence>MKNTVVVLSLIFFICILCNRVCFSQDYYQVDPTARCEPYIGLTDSASNLCGEYLDYNTSVYVTDSFNQAAQTFEVKKFLNVLALVGSTKCKSSKNTFRSLCSMNIQECVLVSPNISNPEIKVAVPKRLCYEPCEETIERCEIPPMLFTCSSKKNNVSMDFPVSNSFYNFTLSGGLWNESISCYNSTIENDSMQEVCRKPLLLHESTDHEADYDKGYLFVSETSNCVVPCPVPIVTPEEWKSLYLLTDVLSILSMVGSFYLFFTFIIINKKRTRYDKMHSFFVLSVFGMSVSGSIVAFAGGPKILCPTPDRIAVFEDSICSAQGFLFQFFSIGAIIWWSYSAFDLYMTVRTINRPLKLMKFVIPIAFVIQTVFSVIPLATKRYRMIRGNMDCWLHGTKYQNGLFWIPLGICLTVGSVFICLVIYEIYKIVHANSKSGSIRLQLKPMLNIILIYVSFIYIFIFNFYMNGKEDVFYGQLDSFLDCLNNAADETQCVLKGPSIGSLGFFIFCIRIYGVYIFFLHGINQRAANIWRESIFFNNRFVATFRDSWSRSYRNDSHISNGGKDQTSSTRGETRSSYLDSDDSGNDEDRAPKSIQLSDRNQNP</sequence>
<keyword evidence="6 10" id="KW-0472">Membrane</keyword>
<evidence type="ECO:0000256" key="5">
    <source>
        <dbReference type="ARBA" id="ARBA00022989"/>
    </source>
</evidence>
<name>A0A8J4PY72_9MYCE</name>
<feature type="compositionally biased region" description="Polar residues" evidence="9">
    <location>
        <begin position="557"/>
        <end position="578"/>
    </location>
</feature>
<protein>
    <recommendedName>
        <fullName evidence="12">G-protein coupled receptors family 2 profile 2 domain-containing protein</fullName>
    </recommendedName>
</protein>
<reference evidence="13" key="1">
    <citation type="submission" date="2020-01" db="EMBL/GenBank/DDBJ databases">
        <title>Development of genomics and gene disruption for Polysphondylium violaceum indicates a role for the polyketide synthase stlB in stalk morphogenesis.</title>
        <authorList>
            <person name="Narita B."/>
            <person name="Kawabe Y."/>
            <person name="Kin K."/>
            <person name="Saito T."/>
            <person name="Gibbs R."/>
            <person name="Kuspa A."/>
            <person name="Muzny D."/>
            <person name="Queller D."/>
            <person name="Richards S."/>
            <person name="Strassman J."/>
            <person name="Sucgang R."/>
            <person name="Worley K."/>
            <person name="Schaap P."/>
        </authorList>
    </citation>
    <scope>NUCLEOTIDE SEQUENCE</scope>
    <source>
        <strain evidence="13">QSvi11</strain>
    </source>
</reference>
<dbReference type="InterPro" id="IPR000832">
    <property type="entry name" value="GPCR_2_secretin-like"/>
</dbReference>
<keyword evidence="3 10" id="KW-0812">Transmembrane</keyword>
<feature type="transmembrane region" description="Helical" evidence="10">
    <location>
        <begin position="242"/>
        <end position="267"/>
    </location>
</feature>
<evidence type="ECO:0000313" key="14">
    <source>
        <dbReference type="Proteomes" id="UP000695562"/>
    </source>
</evidence>
<accession>A0A8J4PY72</accession>
<organism evidence="13 14">
    <name type="scientific">Polysphondylium violaceum</name>
    <dbReference type="NCBI Taxonomy" id="133409"/>
    <lineage>
        <taxon>Eukaryota</taxon>
        <taxon>Amoebozoa</taxon>
        <taxon>Evosea</taxon>
        <taxon>Eumycetozoa</taxon>
        <taxon>Dictyostelia</taxon>
        <taxon>Dictyosteliales</taxon>
        <taxon>Dictyosteliaceae</taxon>
        <taxon>Polysphondylium</taxon>
    </lineage>
</organism>
<feature type="transmembrane region" description="Helical" evidence="10">
    <location>
        <begin position="402"/>
        <end position="423"/>
    </location>
</feature>
<feature type="transmembrane region" description="Helical" evidence="10">
    <location>
        <begin position="360"/>
        <end position="379"/>
    </location>
</feature>
<feature type="transmembrane region" description="Helical" evidence="10">
    <location>
        <begin position="320"/>
        <end position="339"/>
    </location>
</feature>
<keyword evidence="14" id="KW-1185">Reference proteome</keyword>
<keyword evidence="8" id="KW-0325">Glycoprotein</keyword>
<dbReference type="Gene3D" id="1.20.1070.10">
    <property type="entry name" value="Rhodopsin 7-helix transmembrane proteins"/>
    <property type="match status" value="1"/>
</dbReference>
<evidence type="ECO:0000259" key="12">
    <source>
        <dbReference type="PROSITE" id="PS50261"/>
    </source>
</evidence>
<evidence type="ECO:0000256" key="9">
    <source>
        <dbReference type="SAM" id="MobiDB-lite"/>
    </source>
</evidence>
<feature type="transmembrane region" description="Helical" evidence="10">
    <location>
        <begin position="279"/>
        <end position="300"/>
    </location>
</feature>
<dbReference type="EMBL" id="AJWJ01000073">
    <property type="protein sequence ID" value="KAF2076101.1"/>
    <property type="molecule type" value="Genomic_DNA"/>
</dbReference>
<comment type="subcellular location">
    <subcellularLocation>
        <location evidence="1">Membrane</location>
        <topology evidence="1">Multi-pass membrane protein</topology>
    </subcellularLocation>
</comment>
<feature type="transmembrane region" description="Helical" evidence="10">
    <location>
        <begin position="502"/>
        <end position="522"/>
    </location>
</feature>
<feature type="signal peptide" evidence="11">
    <location>
        <begin position="1"/>
        <end position="24"/>
    </location>
</feature>
<evidence type="ECO:0000256" key="4">
    <source>
        <dbReference type="ARBA" id="ARBA00022729"/>
    </source>
</evidence>
<keyword evidence="7" id="KW-0675">Receptor</keyword>
<keyword evidence="5 10" id="KW-1133">Transmembrane helix</keyword>
<feature type="region of interest" description="Disordered" evidence="9">
    <location>
        <begin position="551"/>
        <end position="603"/>
    </location>
</feature>
<dbReference type="PROSITE" id="PS50261">
    <property type="entry name" value="G_PROTEIN_RECEP_F2_4"/>
    <property type="match status" value="1"/>
</dbReference>
<dbReference type="Gene3D" id="1.10.2000.10">
    <property type="entry name" value="Frizzled cysteine-rich domain"/>
    <property type="match status" value="1"/>
</dbReference>
<dbReference type="InterPro" id="IPR036790">
    <property type="entry name" value="Frizzled_dom_sf"/>
</dbReference>
<evidence type="ECO:0000256" key="11">
    <source>
        <dbReference type="SAM" id="SignalP"/>
    </source>
</evidence>
<feature type="chain" id="PRO_5035259599" description="G-protein coupled receptors family 2 profile 2 domain-containing protein" evidence="11">
    <location>
        <begin position="25"/>
        <end position="603"/>
    </location>
</feature>
<dbReference type="OrthoDB" id="20424at2759"/>
<dbReference type="SUPFAM" id="SSF81321">
    <property type="entry name" value="Family A G protein-coupled receptor-like"/>
    <property type="match status" value="1"/>
</dbReference>
<dbReference type="PANTHER" id="PTHR31787:SF10">
    <property type="entry name" value="FRIZZLED AND SMOOTHENED-LIKE PROTEIN L-RELATED"/>
    <property type="match status" value="1"/>
</dbReference>
<dbReference type="Pfam" id="PF00002">
    <property type="entry name" value="7tm_2"/>
    <property type="match status" value="1"/>
</dbReference>
<dbReference type="AlphaFoldDB" id="A0A8J4PY72"/>
<dbReference type="InterPro" id="IPR050949">
    <property type="entry name" value="GPCR_Fz/Smo-like"/>
</dbReference>
<evidence type="ECO:0000313" key="13">
    <source>
        <dbReference type="EMBL" id="KAF2076101.1"/>
    </source>
</evidence>
<evidence type="ECO:0000256" key="1">
    <source>
        <dbReference type="ARBA" id="ARBA00004141"/>
    </source>
</evidence>
<proteinExistence type="inferred from homology"/>
<dbReference type="PANTHER" id="PTHR31787">
    <property type="entry name" value="G-PROTEIN-COUPLED RECEPTOR GPCR FAMILY PROTEIN"/>
    <property type="match status" value="1"/>
</dbReference>